<gene>
    <name evidence="2" type="ORF">AAW51_5171</name>
</gene>
<proteinExistence type="predicted"/>
<dbReference type="GO" id="GO:0016787">
    <property type="term" value="F:hydrolase activity"/>
    <property type="evidence" value="ECO:0007669"/>
    <property type="project" value="UniProtKB-KW"/>
</dbReference>
<dbReference type="InterPro" id="IPR050228">
    <property type="entry name" value="Carboxylesterase_BioH"/>
</dbReference>
<dbReference type="SUPFAM" id="SSF53474">
    <property type="entry name" value="alpha/beta-Hydrolases"/>
    <property type="match status" value="1"/>
</dbReference>
<dbReference type="AlphaFoldDB" id="A0A0G3BR11"/>
<dbReference type="InterPro" id="IPR029058">
    <property type="entry name" value="AB_hydrolase_fold"/>
</dbReference>
<dbReference type="InterPro" id="IPR000073">
    <property type="entry name" value="AB_hydrolase_1"/>
</dbReference>
<sequence>MTMKLMRMLVRSLPQRLSFKLVAALATRTQRPPLTPAQAEALALATRIRVGPERRHVAWQWGETGPLVVLVHGWNGRSGQMAPLAAHLAACGFRCIALEVTGHGDAPGRRTRWRCFIDEPAELVAALQGEPVHAVVGHSAGGLAAMASRSLKGLRARRWVCICSPSHPFPPIDVVRKKLDPPAAVVDLYREHIAQQFTTTWADLAAGRAFAGAGPELLLLYDEADRVVDPLEGDRIARWCPGAQLVKTTGHGHTKVLAAPELKEKIAAFLLAEPPAAGSAPTDGEARDADIAARGASLAAPVV</sequence>
<evidence type="ECO:0000259" key="1">
    <source>
        <dbReference type="Pfam" id="PF12697"/>
    </source>
</evidence>
<protein>
    <submittedName>
        <fullName evidence="2">Hydrolase</fullName>
    </submittedName>
</protein>
<dbReference type="Gene3D" id="3.40.50.1820">
    <property type="entry name" value="alpha/beta hydrolase"/>
    <property type="match status" value="1"/>
</dbReference>
<dbReference type="EMBL" id="CP011371">
    <property type="protein sequence ID" value="AKJ31862.1"/>
    <property type="molecule type" value="Genomic_DNA"/>
</dbReference>
<reference evidence="2 3" key="1">
    <citation type="submission" date="2015-05" db="EMBL/GenBank/DDBJ databases">
        <authorList>
            <person name="Tang B."/>
            <person name="Yu Y."/>
        </authorList>
    </citation>
    <scope>NUCLEOTIDE SEQUENCE [LARGE SCALE GENOMIC DNA]</scope>
    <source>
        <strain evidence="2 3">DSM 7029</strain>
    </source>
</reference>
<evidence type="ECO:0000313" key="2">
    <source>
        <dbReference type="EMBL" id="AKJ31862.1"/>
    </source>
</evidence>
<evidence type="ECO:0000313" key="3">
    <source>
        <dbReference type="Proteomes" id="UP000035352"/>
    </source>
</evidence>
<dbReference type="PANTHER" id="PTHR43194">
    <property type="entry name" value="HYDROLASE ALPHA/BETA FOLD FAMILY"/>
    <property type="match status" value="1"/>
</dbReference>
<dbReference type="KEGG" id="pbh:AAW51_5171"/>
<name>A0A0G3BR11_9BURK</name>
<dbReference type="PANTHER" id="PTHR43194:SF2">
    <property type="entry name" value="PEROXISOMAL MEMBRANE PROTEIN LPX1"/>
    <property type="match status" value="1"/>
</dbReference>
<dbReference type="OrthoDB" id="9799989at2"/>
<accession>A0A0G3BR11</accession>
<keyword evidence="2" id="KW-0378">Hydrolase</keyword>
<keyword evidence="3" id="KW-1185">Reference proteome</keyword>
<dbReference type="STRING" id="413882.AAW51_5171"/>
<dbReference type="Proteomes" id="UP000035352">
    <property type="component" value="Chromosome"/>
</dbReference>
<organism evidence="2 3">
    <name type="scientific">Caldimonas brevitalea</name>
    <dbReference type="NCBI Taxonomy" id="413882"/>
    <lineage>
        <taxon>Bacteria</taxon>
        <taxon>Pseudomonadati</taxon>
        <taxon>Pseudomonadota</taxon>
        <taxon>Betaproteobacteria</taxon>
        <taxon>Burkholderiales</taxon>
        <taxon>Sphaerotilaceae</taxon>
        <taxon>Caldimonas</taxon>
    </lineage>
</organism>
<feature type="domain" description="AB hydrolase-1" evidence="1">
    <location>
        <begin position="68"/>
        <end position="253"/>
    </location>
</feature>
<dbReference type="Pfam" id="PF12697">
    <property type="entry name" value="Abhydrolase_6"/>
    <property type="match status" value="1"/>
</dbReference>